<keyword evidence="2 3" id="KW-0067">ATP-binding</keyword>
<dbReference type="InterPro" id="IPR000719">
    <property type="entry name" value="Prot_kinase_dom"/>
</dbReference>
<sequence length="344" mass="38773">LQTPSCEKNTSRSLTQMENYLKGSIIGRGTYGIVYKVTCLKTGKVFALKCHRSPVLRDEDTEQKDATIGVEDATVRELSCLSALRGHPNVIQIHDLFIDGENIAMLMPYAPYTLTVIHNGHGLKVNYDHGKALQVIPLSFVAHFSVQVANALSYMHGRNIIHRDLTPRNVLLTKDLTVKVADMGLARQSSKRMSPNVVTEPYRAPELFGDNSPKDYTCAIDMWSLGVMIADAMEGKVVFAEREKGSGTVSTYDIIVKTLCPRNHVKAPVTSWDIDDVMPNVMECTLVKRIVLQLLTFRENERLLAHELLQDQEWVQAAHMTEEDKNMVIHQIQQQQLRQASKRF</sequence>
<dbReference type="InterPro" id="IPR050117">
    <property type="entry name" value="MAPK"/>
</dbReference>
<dbReference type="Pfam" id="PF00069">
    <property type="entry name" value="Pkinase"/>
    <property type="match status" value="1"/>
</dbReference>
<reference evidence="5" key="2">
    <citation type="submission" date="2025-09" db="UniProtKB">
        <authorList>
            <consortium name="Ensembl"/>
        </authorList>
    </citation>
    <scope>IDENTIFICATION</scope>
</reference>
<dbReference type="PANTHER" id="PTHR24055">
    <property type="entry name" value="MITOGEN-ACTIVATED PROTEIN KINASE"/>
    <property type="match status" value="1"/>
</dbReference>
<evidence type="ECO:0000256" key="3">
    <source>
        <dbReference type="PROSITE-ProRule" id="PRU10141"/>
    </source>
</evidence>
<dbReference type="PROSITE" id="PS50011">
    <property type="entry name" value="PROTEIN_KINASE_DOM"/>
    <property type="match status" value="1"/>
</dbReference>
<dbReference type="GeneTree" id="ENSGT00940000160805"/>
<proteinExistence type="predicted"/>
<organism evidence="5 6">
    <name type="scientific">Sparus aurata</name>
    <name type="common">Gilthead sea bream</name>
    <dbReference type="NCBI Taxonomy" id="8175"/>
    <lineage>
        <taxon>Eukaryota</taxon>
        <taxon>Metazoa</taxon>
        <taxon>Chordata</taxon>
        <taxon>Craniata</taxon>
        <taxon>Vertebrata</taxon>
        <taxon>Euteleostomi</taxon>
        <taxon>Actinopterygii</taxon>
        <taxon>Neopterygii</taxon>
        <taxon>Teleostei</taxon>
        <taxon>Neoteleostei</taxon>
        <taxon>Acanthomorphata</taxon>
        <taxon>Eupercaria</taxon>
        <taxon>Spariformes</taxon>
        <taxon>Sparidae</taxon>
        <taxon>Sparus</taxon>
    </lineage>
</organism>
<dbReference type="PROSITE" id="PS00109">
    <property type="entry name" value="PROTEIN_KINASE_TYR"/>
    <property type="match status" value="1"/>
</dbReference>
<dbReference type="SUPFAM" id="SSF56112">
    <property type="entry name" value="Protein kinase-like (PK-like)"/>
    <property type="match status" value="1"/>
</dbReference>
<evidence type="ECO:0000256" key="1">
    <source>
        <dbReference type="ARBA" id="ARBA00022741"/>
    </source>
</evidence>
<dbReference type="InParanoid" id="A0A671UDC4"/>
<feature type="domain" description="Protein kinase" evidence="4">
    <location>
        <begin position="20"/>
        <end position="315"/>
    </location>
</feature>
<dbReference type="PROSITE" id="PS00107">
    <property type="entry name" value="PROTEIN_KINASE_ATP"/>
    <property type="match status" value="1"/>
</dbReference>
<accession>A0A671UDC4</accession>
<dbReference type="InterPro" id="IPR008266">
    <property type="entry name" value="Tyr_kinase_AS"/>
</dbReference>
<dbReference type="Gene3D" id="1.10.510.10">
    <property type="entry name" value="Transferase(Phosphotransferase) domain 1"/>
    <property type="match status" value="1"/>
</dbReference>
<evidence type="ECO:0000313" key="5">
    <source>
        <dbReference type="Ensembl" id="ENSSAUP00010010764.1"/>
    </source>
</evidence>
<keyword evidence="1 3" id="KW-0547">Nucleotide-binding</keyword>
<dbReference type="Proteomes" id="UP000472265">
    <property type="component" value="Unassembled WGS sequence"/>
</dbReference>
<gene>
    <name evidence="5" type="primary">LOC115577719</name>
</gene>
<dbReference type="GO" id="GO:0004672">
    <property type="term" value="F:protein kinase activity"/>
    <property type="evidence" value="ECO:0007669"/>
    <property type="project" value="InterPro"/>
</dbReference>
<dbReference type="InterPro" id="IPR017441">
    <property type="entry name" value="Protein_kinase_ATP_BS"/>
</dbReference>
<dbReference type="Ensembl" id="ENSSAUT00010011440.1">
    <property type="protein sequence ID" value="ENSSAUP00010010764.1"/>
    <property type="gene ID" value="ENSSAUG00010005204.1"/>
</dbReference>
<dbReference type="Gene3D" id="3.30.200.20">
    <property type="entry name" value="Phosphorylase Kinase, domain 1"/>
    <property type="match status" value="1"/>
</dbReference>
<dbReference type="AlphaFoldDB" id="A0A671UDC4"/>
<dbReference type="InterPro" id="IPR011009">
    <property type="entry name" value="Kinase-like_dom_sf"/>
</dbReference>
<evidence type="ECO:0000313" key="6">
    <source>
        <dbReference type="Proteomes" id="UP000472265"/>
    </source>
</evidence>
<keyword evidence="6" id="KW-1185">Reference proteome</keyword>
<name>A0A671UDC4_SPAAU</name>
<reference evidence="5" key="1">
    <citation type="submission" date="2025-08" db="UniProtKB">
        <authorList>
            <consortium name="Ensembl"/>
        </authorList>
    </citation>
    <scope>IDENTIFICATION</scope>
</reference>
<dbReference type="GO" id="GO:0005524">
    <property type="term" value="F:ATP binding"/>
    <property type="evidence" value="ECO:0007669"/>
    <property type="project" value="UniProtKB-UniRule"/>
</dbReference>
<protein>
    <submittedName>
        <fullName evidence="5">Cyclin-dependent kinase 2-like</fullName>
    </submittedName>
</protein>
<evidence type="ECO:0000256" key="2">
    <source>
        <dbReference type="ARBA" id="ARBA00022840"/>
    </source>
</evidence>
<feature type="binding site" evidence="3">
    <location>
        <position position="49"/>
    </location>
    <ligand>
        <name>ATP</name>
        <dbReference type="ChEBI" id="CHEBI:30616"/>
    </ligand>
</feature>
<dbReference type="OMA" id="MTYVPYT"/>
<evidence type="ECO:0000259" key="4">
    <source>
        <dbReference type="PROSITE" id="PS50011"/>
    </source>
</evidence>